<dbReference type="InterPro" id="IPR029044">
    <property type="entry name" value="Nucleotide-diphossugar_trans"/>
</dbReference>
<dbReference type="EMBL" id="BAMD01000005">
    <property type="protein sequence ID" value="GAF02030.1"/>
    <property type="molecule type" value="Genomic_DNA"/>
</dbReference>
<evidence type="ECO:0000256" key="2">
    <source>
        <dbReference type="ARBA" id="ARBA00022676"/>
    </source>
</evidence>
<dbReference type="Gene3D" id="3.90.550.10">
    <property type="entry name" value="Spore Coat Polysaccharide Biosynthesis Protein SpsA, Chain A"/>
    <property type="match status" value="1"/>
</dbReference>
<evidence type="ECO:0000256" key="3">
    <source>
        <dbReference type="ARBA" id="ARBA00022679"/>
    </source>
</evidence>
<protein>
    <submittedName>
        <fullName evidence="5">N-glycosyltransferase</fullName>
    </submittedName>
</protein>
<comment type="similarity">
    <text evidence="1">Belongs to the glycosyltransferase 2 family.</text>
</comment>
<dbReference type="eggNOG" id="COG1216">
    <property type="taxonomic scope" value="Bacteria"/>
</dbReference>
<dbReference type="Pfam" id="PF00535">
    <property type="entry name" value="Glycos_transf_2"/>
    <property type="match status" value="1"/>
</dbReference>
<keyword evidence="6" id="KW-1185">Reference proteome</keyword>
<evidence type="ECO:0000313" key="6">
    <source>
        <dbReference type="Proteomes" id="UP000019402"/>
    </source>
</evidence>
<dbReference type="Proteomes" id="UP000019402">
    <property type="component" value="Unassembled WGS sequence"/>
</dbReference>
<accession>W7XVA7</accession>
<dbReference type="SUPFAM" id="SSF53448">
    <property type="entry name" value="Nucleotide-diphospho-sugar transferases"/>
    <property type="match status" value="1"/>
</dbReference>
<feature type="domain" description="Glycosyltransferase 2-like" evidence="4">
    <location>
        <begin position="4"/>
        <end position="146"/>
    </location>
</feature>
<dbReference type="STRING" id="869213.GCA_000517085_04135"/>
<evidence type="ECO:0000259" key="4">
    <source>
        <dbReference type="Pfam" id="PF00535"/>
    </source>
</evidence>
<dbReference type="InterPro" id="IPR001173">
    <property type="entry name" value="Glyco_trans_2-like"/>
</dbReference>
<keyword evidence="3 5" id="KW-0808">Transferase</keyword>
<evidence type="ECO:0000256" key="1">
    <source>
        <dbReference type="ARBA" id="ARBA00006739"/>
    </source>
</evidence>
<evidence type="ECO:0000313" key="5">
    <source>
        <dbReference type="EMBL" id="GAF02030.1"/>
    </source>
</evidence>
<dbReference type="PANTHER" id="PTHR43179:SF12">
    <property type="entry name" value="GALACTOFURANOSYLTRANSFERASE GLFT2"/>
    <property type="match status" value="1"/>
</dbReference>
<gene>
    <name evidence="5" type="ORF">JCM21142_1656</name>
</gene>
<dbReference type="RefSeq" id="WP_027473421.1">
    <property type="nucleotide sequence ID" value="NZ_BAMD01000005.1"/>
</dbReference>
<dbReference type="PANTHER" id="PTHR43179">
    <property type="entry name" value="RHAMNOSYLTRANSFERASE WBBL"/>
    <property type="match status" value="1"/>
</dbReference>
<dbReference type="AlphaFoldDB" id="W7XVA7"/>
<name>W7XVA7_9BACT</name>
<reference evidence="5 6" key="1">
    <citation type="journal article" date="2014" name="Genome Announc.">
        <title>Draft Genome Sequence of Cytophaga fermentans JCM 21142T, a Facultative Anaerobe Isolated from Marine Mud.</title>
        <authorList>
            <person name="Starns D."/>
            <person name="Oshima K."/>
            <person name="Suda W."/>
            <person name="Iino T."/>
            <person name="Yuki M."/>
            <person name="Inoue J."/>
            <person name="Kitamura K."/>
            <person name="Iida T."/>
            <person name="Darby A."/>
            <person name="Hattori M."/>
            <person name="Ohkuma M."/>
        </authorList>
    </citation>
    <scope>NUCLEOTIDE SEQUENCE [LARGE SCALE GENOMIC DNA]</scope>
    <source>
        <strain evidence="5 6">JCM 21142</strain>
    </source>
</reference>
<dbReference type="GO" id="GO:0016757">
    <property type="term" value="F:glycosyltransferase activity"/>
    <property type="evidence" value="ECO:0007669"/>
    <property type="project" value="UniProtKB-KW"/>
</dbReference>
<comment type="caution">
    <text evidence="5">The sequence shown here is derived from an EMBL/GenBank/DDBJ whole genome shotgun (WGS) entry which is preliminary data.</text>
</comment>
<organism evidence="5 6">
    <name type="scientific">Saccharicrinis fermentans DSM 9555 = JCM 21142</name>
    <dbReference type="NCBI Taxonomy" id="869213"/>
    <lineage>
        <taxon>Bacteria</taxon>
        <taxon>Pseudomonadati</taxon>
        <taxon>Bacteroidota</taxon>
        <taxon>Bacteroidia</taxon>
        <taxon>Marinilabiliales</taxon>
        <taxon>Marinilabiliaceae</taxon>
        <taxon>Saccharicrinis</taxon>
    </lineage>
</organism>
<dbReference type="OrthoDB" id="9771846at2"/>
<proteinExistence type="inferred from homology"/>
<sequence>MIYSFIILHYQAFEDTIECVDSIFNNIKRDDYNIIIVDNKSPNDSGKILQKKYNGHPKVKIIELDKNIGFANGNNIGCEYAYKTYNSDFYIVINNDTIIEDRLFVDKIIDIYKETHFDVLGPCIWSIVDEVDQNPVPYPTDSLKKSFKALLYNIALFVLNFVNKDTALIRFVDGKRSKRTKNNTVLGGRTESEKGIKLHGAAVIFSNKYYSKYKSAFDPRTFMYCEEDILYSRIKNDKLVSIYNSTLKILHKEDVASNAVMSNGQLRRRFKFKHSIWSSFVLLRIYMHSWFRSLRSRY</sequence>
<keyword evidence="2" id="KW-0328">Glycosyltransferase</keyword>